<dbReference type="InterPro" id="IPR025345">
    <property type="entry name" value="DUF4249"/>
</dbReference>
<dbReference type="RefSeq" id="WP_118221195.1">
    <property type="nucleotide sequence ID" value="NZ_JADNIJ010000005.1"/>
</dbReference>
<protein>
    <submittedName>
        <fullName evidence="1">DUF4249 domain-containing protein</fullName>
    </submittedName>
</protein>
<organism evidence="1 2">
    <name type="scientific">Bacteroides intestinalis</name>
    <dbReference type="NCBI Taxonomy" id="329854"/>
    <lineage>
        <taxon>Bacteria</taxon>
        <taxon>Pseudomonadati</taxon>
        <taxon>Bacteroidota</taxon>
        <taxon>Bacteroidia</taxon>
        <taxon>Bacteroidales</taxon>
        <taxon>Bacteroidaceae</taxon>
        <taxon>Bacteroides</taxon>
    </lineage>
</organism>
<dbReference type="Pfam" id="PF14054">
    <property type="entry name" value="DUF4249"/>
    <property type="match status" value="1"/>
</dbReference>
<sequence>MKTRICFLYLIIYIGIILFSTSCENEIPYTPAHSEPQLIMNALLDAGETENYVYLNLSGIHGLSHVEEATVNLYVNGQLIEKAEELPPLKPIGSLDMVYDPNAPLNNLPEIAKRKKFRITTVLAPGDDIRLEATAENGKYHTTADVTVPYPVNPIHVDTCLASLREYNGWGTYRQYKVTLQDRPGEKNYYRLDIRNDITTYGQYDNYKDTIVYSRETEVINREDVILTDGNPSSSEDDEDDFFGTYIENKYNVFTDGRFSGTTCTLKVYTKLYNYDNSGLYNITRRSRSIIVRLLSISEAEFRYLKALNTLESGNYEEALMEPIIIPSNVKGGLGFVGISSETRMTMQLPDEIIDNENLPPYTQ</sequence>
<name>A0A414LFZ6_9BACE</name>
<accession>A0A414LFZ6</accession>
<proteinExistence type="predicted"/>
<dbReference type="Proteomes" id="UP000285650">
    <property type="component" value="Unassembled WGS sequence"/>
</dbReference>
<comment type="caution">
    <text evidence="1">The sequence shown here is derived from an EMBL/GenBank/DDBJ whole genome shotgun (WGS) entry which is preliminary data.</text>
</comment>
<dbReference type="EMBL" id="QSKV01000003">
    <property type="protein sequence ID" value="RHE93553.1"/>
    <property type="molecule type" value="Genomic_DNA"/>
</dbReference>
<reference evidence="1 2" key="1">
    <citation type="submission" date="2018-08" db="EMBL/GenBank/DDBJ databases">
        <title>A genome reference for cultivated species of the human gut microbiota.</title>
        <authorList>
            <person name="Zou Y."/>
            <person name="Xue W."/>
            <person name="Luo G."/>
        </authorList>
    </citation>
    <scope>NUCLEOTIDE SEQUENCE [LARGE SCALE GENOMIC DNA]</scope>
    <source>
        <strain evidence="1 2">AM27-17</strain>
    </source>
</reference>
<evidence type="ECO:0000313" key="1">
    <source>
        <dbReference type="EMBL" id="RHE93553.1"/>
    </source>
</evidence>
<evidence type="ECO:0000313" key="2">
    <source>
        <dbReference type="Proteomes" id="UP000285650"/>
    </source>
</evidence>
<dbReference type="PROSITE" id="PS51257">
    <property type="entry name" value="PROKAR_LIPOPROTEIN"/>
    <property type="match status" value="1"/>
</dbReference>
<dbReference type="AlphaFoldDB" id="A0A414LFZ6"/>
<gene>
    <name evidence="1" type="ORF">DW712_05615</name>
</gene>